<evidence type="ECO:0000313" key="4">
    <source>
        <dbReference type="EMBL" id="SDF48629.1"/>
    </source>
</evidence>
<evidence type="ECO:0000256" key="2">
    <source>
        <dbReference type="ARBA" id="ARBA00023002"/>
    </source>
</evidence>
<keyword evidence="2" id="KW-0560">Oxidoreductase</keyword>
<dbReference type="PANTHER" id="PTHR43656:SF2">
    <property type="entry name" value="BINDING OXIDOREDUCTASE, PUTATIVE (AFU_ORTHOLOGUE AFUA_2G08260)-RELATED"/>
    <property type="match status" value="1"/>
</dbReference>
<gene>
    <name evidence="4" type="ORF">SAMN05660235_01763</name>
</gene>
<dbReference type="InterPro" id="IPR013785">
    <property type="entry name" value="Aldolase_TIM"/>
</dbReference>
<evidence type="ECO:0000256" key="1">
    <source>
        <dbReference type="ARBA" id="ARBA00022630"/>
    </source>
</evidence>
<dbReference type="Proteomes" id="UP000243333">
    <property type="component" value="Unassembled WGS sequence"/>
</dbReference>
<dbReference type="EMBL" id="FNBU01000012">
    <property type="protein sequence ID" value="SDF48629.1"/>
    <property type="molecule type" value="Genomic_DNA"/>
</dbReference>
<dbReference type="CDD" id="cd02803">
    <property type="entry name" value="OYE_like_FMN_family"/>
    <property type="match status" value="1"/>
</dbReference>
<sequence>MSMLFTPFTIGSLTVKNRFVRSATQDWLGHEDGRISEAQVELYENLARGDVGMIITAHAYVQHPLGRASIRQNGIYDDRFIDGYRLLAQAAHRHGAKLIVQISHAGRQTSPDLTEGETPVAPSAVIDRSTGITPREMTGDEIWALINAFVTAAERVKKAGCDGVQLHIAHGYCLSQFLSPYTNRRQDEWGGSIENRTRIIREIMVRCREAVGSDFPILAKLNCTDGLSGPGYLTREDVVYTARLLERLGAAAIEVSGGIREAKGVMSRPNIRSEEDEAYFAADALAIKEAVRIPVILVGGLRSMATMEGLLQNGYADMIALSRPFIKEPNLVERLRAGQAKAKCISCNACFNPAGLACRYEK</sequence>
<dbReference type="SUPFAM" id="SSF51395">
    <property type="entry name" value="FMN-linked oxidoreductases"/>
    <property type="match status" value="1"/>
</dbReference>
<dbReference type="STRING" id="1123285.SAMN05660235_01763"/>
<dbReference type="Gene3D" id="3.20.20.70">
    <property type="entry name" value="Aldolase class I"/>
    <property type="match status" value="1"/>
</dbReference>
<dbReference type="GO" id="GO:0010181">
    <property type="term" value="F:FMN binding"/>
    <property type="evidence" value="ECO:0007669"/>
    <property type="project" value="InterPro"/>
</dbReference>
<dbReference type="RefSeq" id="WP_093690027.1">
    <property type="nucleotide sequence ID" value="NZ_FNBU01000012.1"/>
</dbReference>
<dbReference type="InterPro" id="IPR001155">
    <property type="entry name" value="OxRdtase_FMN_N"/>
</dbReference>
<keyword evidence="1" id="KW-0285">Flavoprotein</keyword>
<dbReference type="AlphaFoldDB" id="A0A1G7LI46"/>
<proteinExistence type="predicted"/>
<dbReference type="OrthoDB" id="9772736at2"/>
<organism evidence="4 5">
    <name type="scientific">Sporolituus thermophilus DSM 23256</name>
    <dbReference type="NCBI Taxonomy" id="1123285"/>
    <lineage>
        <taxon>Bacteria</taxon>
        <taxon>Bacillati</taxon>
        <taxon>Bacillota</taxon>
        <taxon>Negativicutes</taxon>
        <taxon>Selenomonadales</taxon>
        <taxon>Sporomusaceae</taxon>
        <taxon>Sporolituus</taxon>
    </lineage>
</organism>
<dbReference type="PANTHER" id="PTHR43656">
    <property type="entry name" value="BINDING OXIDOREDUCTASE, PUTATIVE (AFU_ORTHOLOGUE AFUA_2G08260)-RELATED"/>
    <property type="match status" value="1"/>
</dbReference>
<evidence type="ECO:0000313" key="5">
    <source>
        <dbReference type="Proteomes" id="UP000243333"/>
    </source>
</evidence>
<evidence type="ECO:0000259" key="3">
    <source>
        <dbReference type="Pfam" id="PF00724"/>
    </source>
</evidence>
<accession>A0A1G7LI46</accession>
<name>A0A1G7LI46_9FIRM</name>
<dbReference type="GO" id="GO:0016491">
    <property type="term" value="F:oxidoreductase activity"/>
    <property type="evidence" value="ECO:0007669"/>
    <property type="project" value="UniProtKB-KW"/>
</dbReference>
<dbReference type="Pfam" id="PF00724">
    <property type="entry name" value="Oxidored_FMN"/>
    <property type="match status" value="1"/>
</dbReference>
<protein>
    <submittedName>
        <fullName evidence="4">2,4-dienoyl-CoA reductase</fullName>
    </submittedName>
</protein>
<dbReference type="InterPro" id="IPR051799">
    <property type="entry name" value="NADH_flavin_oxidoreductase"/>
</dbReference>
<feature type="domain" description="NADH:flavin oxidoreductase/NADH oxidase N-terminal" evidence="3">
    <location>
        <begin position="4"/>
        <end position="340"/>
    </location>
</feature>
<reference evidence="5" key="1">
    <citation type="submission" date="2016-10" db="EMBL/GenBank/DDBJ databases">
        <authorList>
            <person name="Varghese N."/>
            <person name="Submissions S."/>
        </authorList>
    </citation>
    <scope>NUCLEOTIDE SEQUENCE [LARGE SCALE GENOMIC DNA]</scope>
    <source>
        <strain evidence="5">DSM 23256</strain>
    </source>
</reference>
<keyword evidence="5" id="KW-1185">Reference proteome</keyword>